<dbReference type="AlphaFoldDB" id="A0A645DUH2"/>
<evidence type="ECO:0000259" key="2">
    <source>
        <dbReference type="Pfam" id="PF01979"/>
    </source>
</evidence>
<sequence>MADYPLYRKVNEISGGNVRLVAVAPEIEGGMEFIRMAHEETTVSLAHTCAEYDLAMEAFRAGADHVTHLFNGMDSFLHRAPGVVGAAMDSGAYAELICDGLHVHPSVVRAAFKMFPGRIVLISDAVQSAGMADGNYLLGGLAITMKDGRTTLADGTLAGSNITLLDALRNAVSFGIPLEEAVEAATLRPAVSVRVDHLVGSLEPGKRADFLLLDKELNLHSVYHFGQAVTLSK</sequence>
<dbReference type="Gene3D" id="3.20.20.140">
    <property type="entry name" value="Metal-dependent hydrolases"/>
    <property type="match status" value="1"/>
</dbReference>
<accession>A0A645DUH2</accession>
<keyword evidence="1 3" id="KW-0378">Hydrolase</keyword>
<comment type="caution">
    <text evidence="3">The sequence shown here is derived from an EMBL/GenBank/DDBJ whole genome shotgun (WGS) entry which is preliminary data.</text>
</comment>
<proteinExistence type="predicted"/>
<dbReference type="InterPro" id="IPR011059">
    <property type="entry name" value="Metal-dep_hydrolase_composite"/>
</dbReference>
<dbReference type="InterPro" id="IPR032466">
    <property type="entry name" value="Metal_Hydrolase"/>
</dbReference>
<dbReference type="Pfam" id="PF01979">
    <property type="entry name" value="Amidohydro_1"/>
    <property type="match status" value="1"/>
</dbReference>
<dbReference type="SUPFAM" id="SSF51556">
    <property type="entry name" value="Metallo-dependent hydrolases"/>
    <property type="match status" value="1"/>
</dbReference>
<dbReference type="GO" id="GO:0006046">
    <property type="term" value="P:N-acetylglucosamine catabolic process"/>
    <property type="evidence" value="ECO:0007669"/>
    <property type="project" value="TreeGrafter"/>
</dbReference>
<dbReference type="PANTHER" id="PTHR11113:SF14">
    <property type="entry name" value="N-ACETYLGLUCOSAMINE-6-PHOSPHATE DEACETYLASE"/>
    <property type="match status" value="1"/>
</dbReference>
<gene>
    <name evidence="3" type="primary">agaA_16</name>
    <name evidence="3" type="ORF">SDC9_140310</name>
</gene>
<dbReference type="PANTHER" id="PTHR11113">
    <property type="entry name" value="N-ACETYLGLUCOSAMINE-6-PHOSPHATE DEACETYLASE"/>
    <property type="match status" value="1"/>
</dbReference>
<reference evidence="3" key="1">
    <citation type="submission" date="2019-08" db="EMBL/GenBank/DDBJ databases">
        <authorList>
            <person name="Kucharzyk K."/>
            <person name="Murdoch R.W."/>
            <person name="Higgins S."/>
            <person name="Loffler F."/>
        </authorList>
    </citation>
    <scope>NUCLEOTIDE SEQUENCE</scope>
</reference>
<protein>
    <submittedName>
        <fullName evidence="3">N-acetylgalactosamine-6-phosphate deacetylase</fullName>
        <ecNumber evidence="3">3.5.1.-</ecNumber>
    </submittedName>
</protein>
<dbReference type="EMBL" id="VSSQ01040013">
    <property type="protein sequence ID" value="MPM93174.1"/>
    <property type="molecule type" value="Genomic_DNA"/>
</dbReference>
<name>A0A645DUH2_9ZZZZ</name>
<feature type="domain" description="Amidohydrolase-related" evidence="2">
    <location>
        <begin position="32"/>
        <end position="216"/>
    </location>
</feature>
<dbReference type="EC" id="3.5.1.-" evidence="3"/>
<evidence type="ECO:0000313" key="3">
    <source>
        <dbReference type="EMBL" id="MPM93174.1"/>
    </source>
</evidence>
<evidence type="ECO:0000256" key="1">
    <source>
        <dbReference type="ARBA" id="ARBA00022801"/>
    </source>
</evidence>
<dbReference type="GO" id="GO:0008448">
    <property type="term" value="F:N-acetylglucosamine-6-phosphate deacetylase activity"/>
    <property type="evidence" value="ECO:0007669"/>
    <property type="project" value="TreeGrafter"/>
</dbReference>
<dbReference type="InterPro" id="IPR006680">
    <property type="entry name" value="Amidohydro-rel"/>
</dbReference>
<organism evidence="3">
    <name type="scientific">bioreactor metagenome</name>
    <dbReference type="NCBI Taxonomy" id="1076179"/>
    <lineage>
        <taxon>unclassified sequences</taxon>
        <taxon>metagenomes</taxon>
        <taxon>ecological metagenomes</taxon>
    </lineage>
</organism>
<dbReference type="SUPFAM" id="SSF51338">
    <property type="entry name" value="Composite domain of metallo-dependent hydrolases"/>
    <property type="match status" value="1"/>
</dbReference>